<evidence type="ECO:0000256" key="11">
    <source>
        <dbReference type="PROSITE-ProRule" id="PRU01360"/>
    </source>
</evidence>
<gene>
    <name evidence="16" type="ordered locus">Q7C_1395</name>
</gene>
<keyword evidence="17" id="KW-1185">Reference proteome</keyword>
<proteinExistence type="inferred from homology"/>
<dbReference type="KEGG" id="mec:Q7C_1395"/>
<keyword evidence="4" id="KW-0410">Iron transport</keyword>
<keyword evidence="7" id="KW-0406">Ion transport</keyword>
<dbReference type="PATRIC" id="fig|754477.3.peg.1376"/>
<dbReference type="OrthoDB" id="7051185at2"/>
<comment type="subcellular location">
    <subcellularLocation>
        <location evidence="1 11">Cell outer membrane</location>
        <topology evidence="1 11">Multi-pass membrane protein</topology>
    </subcellularLocation>
</comment>
<dbReference type="GO" id="GO:0009279">
    <property type="term" value="C:cell outer membrane"/>
    <property type="evidence" value="ECO:0007669"/>
    <property type="project" value="UniProtKB-SubCell"/>
</dbReference>
<feature type="chain" id="PRO_5003654167" evidence="13">
    <location>
        <begin position="23"/>
        <end position="707"/>
    </location>
</feature>
<dbReference type="Proteomes" id="UP000009145">
    <property type="component" value="Chromosome"/>
</dbReference>
<protein>
    <submittedName>
        <fullName evidence="16">TonB-dependent receptor</fullName>
    </submittedName>
</protein>
<feature type="domain" description="TonB-dependent receptor plug" evidence="15">
    <location>
        <begin position="43"/>
        <end position="151"/>
    </location>
</feature>
<dbReference type="PANTHER" id="PTHR32552">
    <property type="entry name" value="FERRICHROME IRON RECEPTOR-RELATED"/>
    <property type="match status" value="1"/>
</dbReference>
<organism evidence="16 17">
    <name type="scientific">Methylophaga frappieri (strain ATCC BAA-2434 / DSM 25690 / JAM7)</name>
    <dbReference type="NCBI Taxonomy" id="754477"/>
    <lineage>
        <taxon>Bacteria</taxon>
        <taxon>Pseudomonadati</taxon>
        <taxon>Pseudomonadota</taxon>
        <taxon>Gammaproteobacteria</taxon>
        <taxon>Thiotrichales</taxon>
        <taxon>Piscirickettsiaceae</taxon>
        <taxon>Methylophaga</taxon>
    </lineage>
</organism>
<dbReference type="PROSITE" id="PS52016">
    <property type="entry name" value="TONB_DEPENDENT_REC_3"/>
    <property type="match status" value="1"/>
</dbReference>
<dbReference type="Gene3D" id="2.40.170.20">
    <property type="entry name" value="TonB-dependent receptor, beta-barrel domain"/>
    <property type="match status" value="1"/>
</dbReference>
<evidence type="ECO:0000256" key="1">
    <source>
        <dbReference type="ARBA" id="ARBA00004571"/>
    </source>
</evidence>
<dbReference type="STRING" id="754477.Q7C_1395"/>
<dbReference type="InterPro" id="IPR012910">
    <property type="entry name" value="Plug_dom"/>
</dbReference>
<dbReference type="EMBL" id="CP003380">
    <property type="protein sequence ID" value="AFJ02545.1"/>
    <property type="molecule type" value="Genomic_DNA"/>
</dbReference>
<evidence type="ECO:0000313" key="16">
    <source>
        <dbReference type="EMBL" id="AFJ02545.1"/>
    </source>
</evidence>
<keyword evidence="3 11" id="KW-1134">Transmembrane beta strand</keyword>
<dbReference type="SUPFAM" id="SSF56935">
    <property type="entry name" value="Porins"/>
    <property type="match status" value="1"/>
</dbReference>
<dbReference type="InterPro" id="IPR036942">
    <property type="entry name" value="Beta-barrel_TonB_sf"/>
</dbReference>
<dbReference type="Pfam" id="PF07715">
    <property type="entry name" value="Plug"/>
    <property type="match status" value="1"/>
</dbReference>
<evidence type="ECO:0000256" key="13">
    <source>
        <dbReference type="SAM" id="SignalP"/>
    </source>
</evidence>
<dbReference type="eggNOG" id="COG4773">
    <property type="taxonomic scope" value="Bacteria"/>
</dbReference>
<keyword evidence="6" id="KW-0408">Iron</keyword>
<dbReference type="Pfam" id="PF00593">
    <property type="entry name" value="TonB_dep_Rec_b-barrel"/>
    <property type="match status" value="1"/>
</dbReference>
<reference evidence="16 17" key="1">
    <citation type="journal article" date="2012" name="J. Bacteriol.">
        <title>Complete genome sequences of Methylophaga sp. strain JAM1 and Methylophaga sp. strain JAM7.</title>
        <authorList>
            <person name="Villeneuve C."/>
            <person name="Martineau C."/>
            <person name="Mauffrey F."/>
            <person name="Villemur R."/>
        </authorList>
    </citation>
    <scope>NUCLEOTIDE SEQUENCE [LARGE SCALE GENOMIC DNA]</scope>
    <source>
        <strain evidence="16 17">JAM7</strain>
    </source>
</reference>
<dbReference type="PANTHER" id="PTHR32552:SF81">
    <property type="entry name" value="TONB-DEPENDENT OUTER MEMBRANE RECEPTOR"/>
    <property type="match status" value="1"/>
</dbReference>
<dbReference type="GO" id="GO:0006826">
    <property type="term" value="P:iron ion transport"/>
    <property type="evidence" value="ECO:0007669"/>
    <property type="project" value="UniProtKB-KW"/>
</dbReference>
<keyword evidence="8 12" id="KW-0798">TonB box</keyword>
<keyword evidence="10 11" id="KW-0998">Cell outer membrane</keyword>
<feature type="domain" description="TonB-dependent receptor-like beta-barrel" evidence="14">
    <location>
        <begin position="236"/>
        <end position="672"/>
    </location>
</feature>
<comment type="similarity">
    <text evidence="11 12">Belongs to the TonB-dependent receptor family.</text>
</comment>
<dbReference type="InterPro" id="IPR039426">
    <property type="entry name" value="TonB-dep_rcpt-like"/>
</dbReference>
<accession>I1YI02</accession>
<evidence type="ECO:0000256" key="9">
    <source>
        <dbReference type="ARBA" id="ARBA00023136"/>
    </source>
</evidence>
<keyword evidence="16" id="KW-0675">Receptor</keyword>
<evidence type="ECO:0000313" key="17">
    <source>
        <dbReference type="Proteomes" id="UP000009145"/>
    </source>
</evidence>
<evidence type="ECO:0000256" key="6">
    <source>
        <dbReference type="ARBA" id="ARBA00023004"/>
    </source>
</evidence>
<evidence type="ECO:0000256" key="7">
    <source>
        <dbReference type="ARBA" id="ARBA00023065"/>
    </source>
</evidence>
<feature type="signal peptide" evidence="13">
    <location>
        <begin position="1"/>
        <end position="22"/>
    </location>
</feature>
<dbReference type="AlphaFoldDB" id="I1YI02"/>
<evidence type="ECO:0000256" key="2">
    <source>
        <dbReference type="ARBA" id="ARBA00022448"/>
    </source>
</evidence>
<name>I1YI02_METFJ</name>
<keyword evidence="9 11" id="KW-0472">Membrane</keyword>
<evidence type="ECO:0000256" key="3">
    <source>
        <dbReference type="ARBA" id="ARBA00022452"/>
    </source>
</evidence>
<dbReference type="HOGENOM" id="CLU_008287_15_2_6"/>
<dbReference type="InterPro" id="IPR000531">
    <property type="entry name" value="Beta-barrel_TonB"/>
</dbReference>
<evidence type="ECO:0000259" key="14">
    <source>
        <dbReference type="Pfam" id="PF00593"/>
    </source>
</evidence>
<evidence type="ECO:0000256" key="12">
    <source>
        <dbReference type="RuleBase" id="RU003357"/>
    </source>
</evidence>
<evidence type="ECO:0000256" key="5">
    <source>
        <dbReference type="ARBA" id="ARBA00022692"/>
    </source>
</evidence>
<evidence type="ECO:0000259" key="15">
    <source>
        <dbReference type="Pfam" id="PF07715"/>
    </source>
</evidence>
<dbReference type="RefSeq" id="WP_014703965.1">
    <property type="nucleotide sequence ID" value="NC_017856.1"/>
</dbReference>
<sequence precursor="true">MGKRTVLYGLLFGAMAPGIAFSDDTTTELSPVIVTGQKIERTQMETVSSVRVVDSEELENGTRNDNLYELIEMLPNVTNTSGFNSLAIRGIANAGPTGADNGASTIGIYIDNGLLTARSIQDNAISTWDLESVEVLRGPQSTTSGRNSLAGEIRLKTKDPEFSSNGAVKAAYGEDNTYQTAIMQTGPITDNLAYRVTGDYQSTDGYVDNDILDDDDFNRNHNANMRGKLLYLLPSDGEVMLTLNHNRFKEHGDAAIDDNRSGRESRLNYPSRWRTESTTASLDIIQPLTDTLTFESRTGYVYSDFERDSDFDGSPGDGLLVQETDEYKFNQEFLLQYEKNRLRSVTGLFLAKGRLDDAYTTANVGLDPGIGFPILLNSSNFTEEEYKTAALFTDIDFQLTDKLTLLAGLRADYEKRESDVRTTIERAATYGPFDPTIDAGLAALIGPGQQSGDESYFNLLPKLGFNYMWSDTLSTGFVVQRGYRPGGVSTNPIRGQVQAYDEEFTTHYEASLRSLHLNNRLNFNVNVFFTDWKDQQVTIAPAGAIHPLDRFVVNAGESHLYGFEIEGKFAVNRRWDVFGGIGYSKTEFDKFENNGIDYKGEEFQYARNWTANLASTYRFDSGWFVNGNISYASEGEESLGTPNTELDAYALVNLKIGYEQDQWGAYLYANNLFDKDYRTERTASNSQYGSAVYGDPRVIGVVATLSW</sequence>
<keyword evidence="5 11" id="KW-0812">Transmembrane</keyword>
<evidence type="ECO:0000256" key="4">
    <source>
        <dbReference type="ARBA" id="ARBA00022496"/>
    </source>
</evidence>
<evidence type="ECO:0000256" key="8">
    <source>
        <dbReference type="ARBA" id="ARBA00023077"/>
    </source>
</evidence>
<keyword evidence="13" id="KW-0732">Signal</keyword>
<evidence type="ECO:0000256" key="10">
    <source>
        <dbReference type="ARBA" id="ARBA00023237"/>
    </source>
</evidence>
<keyword evidence="2 11" id="KW-0813">Transport</keyword>